<feature type="compositionally biased region" description="Pro residues" evidence="2">
    <location>
        <begin position="79"/>
        <end position="88"/>
    </location>
</feature>
<feature type="region of interest" description="Disordered" evidence="2">
    <location>
        <begin position="37"/>
        <end position="94"/>
    </location>
</feature>
<evidence type="ECO:0000256" key="2">
    <source>
        <dbReference type="SAM" id="MobiDB-lite"/>
    </source>
</evidence>
<name>A0A8I3MLZ5_CANLF</name>
<dbReference type="Ensembl" id="ENSCAFT00845004985.1">
    <property type="protein sequence ID" value="ENSCAFP00845003973.1"/>
    <property type="gene ID" value="ENSCAFG00845002700.1"/>
</dbReference>
<evidence type="ECO:0000313" key="3">
    <source>
        <dbReference type="Ensembl" id="ENSCAFP00845003973.1"/>
    </source>
</evidence>
<dbReference type="PANTHER" id="PTHR16219">
    <property type="entry name" value="AUGMIN SUBUNIT 4 FAMILY MEMBER"/>
    <property type="match status" value="1"/>
</dbReference>
<reference evidence="3" key="2">
    <citation type="submission" date="2025-08" db="UniProtKB">
        <authorList>
            <consortium name="Ensembl"/>
        </authorList>
    </citation>
    <scope>IDENTIFICATION</scope>
    <source>
        <strain evidence="3">Boxer</strain>
    </source>
</reference>
<dbReference type="GO" id="GO:0051225">
    <property type="term" value="P:spindle assembly"/>
    <property type="evidence" value="ECO:0007669"/>
    <property type="project" value="InterPro"/>
</dbReference>
<reference evidence="3" key="1">
    <citation type="submission" date="2020-03" db="EMBL/GenBank/DDBJ databases">
        <title>Long-read based genome assembly of a Labrador retriever dog.</title>
        <authorList>
            <person name="Eory L."/>
            <person name="Zhang W."/>
            <person name="Schoenebeck J."/>
        </authorList>
    </citation>
    <scope>NUCLEOTIDE SEQUENCE [LARGE SCALE GENOMIC DNA]</scope>
    <source>
        <strain evidence="3">Labrador retriever</strain>
    </source>
</reference>
<dbReference type="GO" id="GO:0070652">
    <property type="term" value="C:HAUS complex"/>
    <property type="evidence" value="ECO:0007669"/>
    <property type="project" value="InterPro"/>
</dbReference>
<protein>
    <submittedName>
        <fullName evidence="3">Ajuba LIM protein</fullName>
    </submittedName>
</protein>
<dbReference type="InterPro" id="IPR029327">
    <property type="entry name" value="HAUS4"/>
</dbReference>
<dbReference type="Proteomes" id="UP000805418">
    <property type="component" value="Chromosome 8"/>
</dbReference>
<dbReference type="GeneTree" id="ENSGT00940000160978"/>
<gene>
    <name evidence="3" type="primary">AJUBA</name>
</gene>
<keyword evidence="4" id="KW-1185">Reference proteome</keyword>
<evidence type="ECO:0000256" key="1">
    <source>
        <dbReference type="SAM" id="Coils"/>
    </source>
</evidence>
<accession>A0A8I3MLZ5</accession>
<dbReference type="PRINTS" id="PR02090">
    <property type="entry name" value="HAUSAUGMINL4"/>
</dbReference>
<dbReference type="PANTHER" id="PTHR16219:SF1">
    <property type="entry name" value="HAUS AUGMIN-LIKE COMPLEX SUBUNIT 4"/>
    <property type="match status" value="1"/>
</dbReference>
<organism evidence="3 4">
    <name type="scientific">Canis lupus familiaris</name>
    <name type="common">Dog</name>
    <name type="synonym">Canis familiaris</name>
    <dbReference type="NCBI Taxonomy" id="9615"/>
    <lineage>
        <taxon>Eukaryota</taxon>
        <taxon>Metazoa</taxon>
        <taxon>Chordata</taxon>
        <taxon>Craniata</taxon>
        <taxon>Vertebrata</taxon>
        <taxon>Euteleostomi</taxon>
        <taxon>Mammalia</taxon>
        <taxon>Eutheria</taxon>
        <taxon>Laurasiatheria</taxon>
        <taxon>Carnivora</taxon>
        <taxon>Caniformia</taxon>
        <taxon>Canidae</taxon>
        <taxon>Canis</taxon>
    </lineage>
</organism>
<evidence type="ECO:0000313" key="4">
    <source>
        <dbReference type="Proteomes" id="UP000805418"/>
    </source>
</evidence>
<dbReference type="InterPro" id="IPR026214">
    <property type="entry name" value="HAUS4_met"/>
</dbReference>
<dbReference type="Pfam" id="PF14735">
    <property type="entry name" value="HAUS4"/>
    <property type="match status" value="1"/>
</dbReference>
<sequence>MARKLLLDAVPDSLQAFNKQLSFSQLLPSTRGRYSEKAKEAFSAPDPEARSRAHRRWRTRAARSARGGACRSRLERGPPPEGPAPGRPRPGRPRPRLPRVLACFCLFPALPRPSRAVLRACLPPAPAVGPSERFRSSGAGRGPVSTLPASSAGSALSRELQLPGGVQMASGDFCLPGEGMEVLQQVCSKQLPPCNLSEEDLLQNPYFSKLLLGLSQHMDESGLSLTLAKEQAQAWKEVRLHKTTWLRSEILQRVIQELLVDYYVKTQDTNLTSEDKKFHETLEQRLLVTELTRLLGASQEREMPPLLGLEKTDLLELMPPSEDFMWMRSRLPLEVEEQLKKKCFTLLCYHDPNSDSDSETLKAAKVWKLAEVLVSEKQQCQDAKSQQKEQMVLLEKKSATYSQVLLRCLALLQRLLQEHRLKTQSELDRINAQYLEIKCSAMILKLRMEELKILSDTYTAEKVEVHRLIRDRLEGAIRLQEQDMEKSQQVLSTYEVLGEEFDRLVKEYTQLKQAAENKRWALQEFNKACR</sequence>
<keyword evidence="1" id="KW-0175">Coiled coil</keyword>
<feature type="region of interest" description="Disordered" evidence="2">
    <location>
        <begin position="129"/>
        <end position="152"/>
    </location>
</feature>
<proteinExistence type="predicted"/>
<dbReference type="AlphaFoldDB" id="A0A8I3MLZ5"/>
<reference evidence="3" key="3">
    <citation type="submission" date="2025-09" db="UniProtKB">
        <authorList>
            <consortium name="Ensembl"/>
        </authorList>
    </citation>
    <scope>IDENTIFICATION</scope>
    <source>
        <strain evidence="3">Boxer</strain>
    </source>
</reference>
<feature type="compositionally biased region" description="Basic residues" evidence="2">
    <location>
        <begin position="52"/>
        <end position="63"/>
    </location>
</feature>
<dbReference type="OrthoDB" id="25414at2759"/>
<feature type="coiled-coil region" evidence="1">
    <location>
        <begin position="470"/>
        <end position="514"/>
    </location>
</feature>
<dbReference type="GO" id="GO:0007098">
    <property type="term" value="P:centrosome cycle"/>
    <property type="evidence" value="ECO:0007669"/>
    <property type="project" value="InterPro"/>
</dbReference>